<organism evidence="3 4">
    <name type="scientific">Pontibacter populi</name>
    <dbReference type="NCBI Taxonomy" id="890055"/>
    <lineage>
        <taxon>Bacteria</taxon>
        <taxon>Pseudomonadati</taxon>
        <taxon>Bacteroidota</taxon>
        <taxon>Cytophagia</taxon>
        <taxon>Cytophagales</taxon>
        <taxon>Hymenobacteraceae</taxon>
        <taxon>Pontibacter</taxon>
    </lineage>
</organism>
<proteinExistence type="predicted"/>
<reference evidence="3 4" key="1">
    <citation type="submission" date="2024-06" db="EMBL/GenBank/DDBJ databases">
        <title>Pontibacter populi HYL7-15.</title>
        <authorList>
            <person name="Kim M.K."/>
        </authorList>
    </citation>
    <scope>NUCLEOTIDE SEQUENCE [LARGE SCALE GENOMIC DNA]</scope>
    <source>
        <strain evidence="3 4">HYL7-15</strain>
    </source>
</reference>
<sequence length="165" mass="18900">MISFQFNITKQLITLTIVAGLLCVVSCRSSAQHATTTAQAAEPWFMFQKTPCFGTCPSYEALLHTDGTVRFVGHQYVPVTDTLTFQLTENELKALQTDLAELNYKTLQNYYKTDWSDMPATHLYFYEAGKEVKHIKHEEGGPEKLIQFNEKMHQLIWKYVATPAR</sequence>
<dbReference type="RefSeq" id="WP_350411163.1">
    <property type="nucleotide sequence ID" value="NZ_JBEOKT010000003.1"/>
</dbReference>
<feature type="domain" description="DUF6438" evidence="2">
    <location>
        <begin position="46"/>
        <end position="155"/>
    </location>
</feature>
<protein>
    <submittedName>
        <fullName evidence="3">DUF6438 domain-containing protein</fullName>
    </submittedName>
</protein>
<evidence type="ECO:0000313" key="3">
    <source>
        <dbReference type="EMBL" id="MER2996828.1"/>
    </source>
</evidence>
<keyword evidence="1" id="KW-0732">Signal</keyword>
<keyword evidence="4" id="KW-1185">Reference proteome</keyword>
<gene>
    <name evidence="3" type="ORF">ABS362_04680</name>
</gene>
<accession>A0ABV1RR18</accession>
<dbReference type="Proteomes" id="UP001476807">
    <property type="component" value="Unassembled WGS sequence"/>
</dbReference>
<dbReference type="EMBL" id="JBEOKT010000003">
    <property type="protein sequence ID" value="MER2996828.1"/>
    <property type="molecule type" value="Genomic_DNA"/>
</dbReference>
<evidence type="ECO:0000313" key="4">
    <source>
        <dbReference type="Proteomes" id="UP001476807"/>
    </source>
</evidence>
<comment type="caution">
    <text evidence="3">The sequence shown here is derived from an EMBL/GenBank/DDBJ whole genome shotgun (WGS) entry which is preliminary data.</text>
</comment>
<dbReference type="InterPro" id="IPR045497">
    <property type="entry name" value="DUF6438"/>
</dbReference>
<dbReference type="Pfam" id="PF20033">
    <property type="entry name" value="DUF6438"/>
    <property type="match status" value="1"/>
</dbReference>
<evidence type="ECO:0000256" key="1">
    <source>
        <dbReference type="SAM" id="SignalP"/>
    </source>
</evidence>
<evidence type="ECO:0000259" key="2">
    <source>
        <dbReference type="Pfam" id="PF20033"/>
    </source>
</evidence>
<name>A0ABV1RR18_9BACT</name>
<feature type="signal peptide" evidence="1">
    <location>
        <begin position="1"/>
        <end position="33"/>
    </location>
</feature>
<feature type="chain" id="PRO_5045374765" evidence="1">
    <location>
        <begin position="34"/>
        <end position="165"/>
    </location>
</feature>